<dbReference type="EMBL" id="JADGJD010000240">
    <property type="protein sequence ID" value="KAJ3053080.1"/>
    <property type="molecule type" value="Genomic_DNA"/>
</dbReference>
<sequence>MRVSQVLAATALAGGINALKIDWDTSLCLHPSQIQTNWFQDGIGAQGQKEGQVASLTSKNNFINYCLGKKATNGRQLDDGSCNPLPMGDLPSINNMVSSIIIYPAPGDVVRAYKNFTVTLRTANLAGASANNDKTNNFGSPQHLDENGYVVGHTHVTVQYMGPDLKPQRPLDTKKFAFFLALNTEFHKDGSAEVEVQGLKPGGYRVCTMATQAGHQPVVMPVADRGHVDDCTKFLVK</sequence>
<dbReference type="PANTHER" id="PTHR34587">
    <property type="entry name" value="VWFA DOMAIN-CONTAINING PROTEIN"/>
    <property type="match status" value="1"/>
</dbReference>
<dbReference type="InterPro" id="IPR053216">
    <property type="entry name" value="Appressorial_penetr-assoc"/>
</dbReference>
<dbReference type="PANTHER" id="PTHR34587:SF2">
    <property type="entry name" value="G-PROTEIN COUPLED RECEPTORS FAMILY 1 PROFILE DOMAIN-CONTAINING PROTEIN"/>
    <property type="match status" value="1"/>
</dbReference>
<accession>A0AAD5SFR3</accession>
<dbReference type="AlphaFoldDB" id="A0AAD5SFR3"/>
<dbReference type="Proteomes" id="UP001212841">
    <property type="component" value="Unassembled WGS sequence"/>
</dbReference>
<evidence type="ECO:0000313" key="1">
    <source>
        <dbReference type="EMBL" id="KAJ3053080.1"/>
    </source>
</evidence>
<evidence type="ECO:0000313" key="2">
    <source>
        <dbReference type="Proteomes" id="UP001212841"/>
    </source>
</evidence>
<keyword evidence="2" id="KW-1185">Reference proteome</keyword>
<proteinExistence type="predicted"/>
<comment type="caution">
    <text evidence="1">The sequence shown here is derived from an EMBL/GenBank/DDBJ whole genome shotgun (WGS) entry which is preliminary data.</text>
</comment>
<name>A0AAD5SFR3_9FUNG</name>
<organism evidence="1 2">
    <name type="scientific">Rhizophlyctis rosea</name>
    <dbReference type="NCBI Taxonomy" id="64517"/>
    <lineage>
        <taxon>Eukaryota</taxon>
        <taxon>Fungi</taxon>
        <taxon>Fungi incertae sedis</taxon>
        <taxon>Chytridiomycota</taxon>
        <taxon>Chytridiomycota incertae sedis</taxon>
        <taxon>Chytridiomycetes</taxon>
        <taxon>Rhizophlyctidales</taxon>
        <taxon>Rhizophlyctidaceae</taxon>
        <taxon>Rhizophlyctis</taxon>
    </lineage>
</organism>
<reference evidence="1" key="1">
    <citation type="submission" date="2020-05" db="EMBL/GenBank/DDBJ databases">
        <title>Phylogenomic resolution of chytrid fungi.</title>
        <authorList>
            <person name="Stajich J.E."/>
            <person name="Amses K."/>
            <person name="Simmons R."/>
            <person name="Seto K."/>
            <person name="Myers J."/>
            <person name="Bonds A."/>
            <person name="Quandt C.A."/>
            <person name="Barry K."/>
            <person name="Liu P."/>
            <person name="Grigoriev I."/>
            <person name="Longcore J.E."/>
            <person name="James T.Y."/>
        </authorList>
    </citation>
    <scope>NUCLEOTIDE SEQUENCE</scope>
    <source>
        <strain evidence="1">JEL0318</strain>
    </source>
</reference>
<protein>
    <submittedName>
        <fullName evidence="1">Uncharacterized protein</fullName>
    </submittedName>
</protein>
<gene>
    <name evidence="1" type="ORF">HK097_005114</name>
</gene>